<evidence type="ECO:0000256" key="1">
    <source>
        <dbReference type="SAM" id="MobiDB-lite"/>
    </source>
</evidence>
<organism evidence="2 3">
    <name type="scientific">Plutella xylostella</name>
    <name type="common">Diamondback moth</name>
    <name type="synonym">Plutella maculipennis</name>
    <dbReference type="NCBI Taxonomy" id="51655"/>
    <lineage>
        <taxon>Eukaryota</taxon>
        <taxon>Metazoa</taxon>
        <taxon>Ecdysozoa</taxon>
        <taxon>Arthropoda</taxon>
        <taxon>Hexapoda</taxon>
        <taxon>Insecta</taxon>
        <taxon>Pterygota</taxon>
        <taxon>Neoptera</taxon>
        <taxon>Endopterygota</taxon>
        <taxon>Lepidoptera</taxon>
        <taxon>Glossata</taxon>
        <taxon>Ditrysia</taxon>
        <taxon>Yponomeutoidea</taxon>
        <taxon>Plutellidae</taxon>
        <taxon>Plutella</taxon>
    </lineage>
</organism>
<dbReference type="Proteomes" id="UP000823941">
    <property type="component" value="Chromosome 16"/>
</dbReference>
<evidence type="ECO:0000313" key="3">
    <source>
        <dbReference type="Proteomes" id="UP000823941"/>
    </source>
</evidence>
<sequence length="367" mass="41770">MPKNSSDSSKIHNCDRIARHPSVIDQKYIKPRRVIASKKAFPADGRSFSTGKLDPKPASPRSKKSSKSDSVVTKKEQHKLCPGCCHKCGDSFNQEEPFNRFCNTSRATPSQNKKLSIKIACSGVQQYYRNENFQESSGSIREAKTPRQPALDPINETPEKSTTHDSGEIVILTESSDSDGCIDFEDHKSLMEIKRFREKYFFECHNSKSRVYKNKCGSKNSDNHKCVYRFYLNDRLFPVPLCTDHNNSIRCVECHLPLEERGESAEINGTIQAKVKIDDDEEAQDMTLFLPVKDSLIVREKRLDKNKQNEEILYFGVVKLNRDGDSMFEPNAPSNSLALRYQKGYKELKKIDNLVYGPSDNGKVIIL</sequence>
<gene>
    <name evidence="2" type="ORF">JYU34_011741</name>
</gene>
<protein>
    <submittedName>
        <fullName evidence="2">Uncharacterized protein</fullName>
    </submittedName>
</protein>
<feature type="compositionally biased region" description="Basic and acidic residues" evidence="1">
    <location>
        <begin position="9"/>
        <end position="18"/>
    </location>
</feature>
<name>A0ABQ7QEE0_PLUXY</name>
<feature type="region of interest" description="Disordered" evidence="1">
    <location>
        <begin position="39"/>
        <end position="72"/>
    </location>
</feature>
<reference evidence="2 3" key="1">
    <citation type="submission" date="2021-06" db="EMBL/GenBank/DDBJ databases">
        <title>A haploid diamondback moth (Plutella xylostella L.) genome assembly resolves 31 chromosomes and identifies a diamide resistance mutation.</title>
        <authorList>
            <person name="Ward C.M."/>
            <person name="Perry K.D."/>
            <person name="Baker G."/>
            <person name="Powis K."/>
            <person name="Heckel D.G."/>
            <person name="Baxter S.W."/>
        </authorList>
    </citation>
    <scope>NUCLEOTIDE SEQUENCE [LARGE SCALE GENOMIC DNA]</scope>
    <source>
        <strain evidence="2 3">LV</strain>
        <tissue evidence="2">Single pupa</tissue>
    </source>
</reference>
<keyword evidence="3" id="KW-1185">Reference proteome</keyword>
<evidence type="ECO:0000313" key="2">
    <source>
        <dbReference type="EMBL" id="KAG7303273.1"/>
    </source>
</evidence>
<accession>A0ABQ7QEE0</accession>
<proteinExistence type="predicted"/>
<feature type="region of interest" description="Disordered" evidence="1">
    <location>
        <begin position="134"/>
        <end position="165"/>
    </location>
</feature>
<dbReference type="EMBL" id="JAHIBW010000016">
    <property type="protein sequence ID" value="KAG7303273.1"/>
    <property type="molecule type" value="Genomic_DNA"/>
</dbReference>
<comment type="caution">
    <text evidence="2">The sequence shown here is derived from an EMBL/GenBank/DDBJ whole genome shotgun (WGS) entry which is preliminary data.</text>
</comment>
<feature type="region of interest" description="Disordered" evidence="1">
    <location>
        <begin position="1"/>
        <end position="25"/>
    </location>
</feature>